<dbReference type="RefSeq" id="XP_002784629.1">
    <property type="nucleotide sequence ID" value="XM_002784583.1"/>
</dbReference>
<dbReference type="Proteomes" id="UP000007800">
    <property type="component" value="Unassembled WGS sequence"/>
</dbReference>
<evidence type="ECO:0000313" key="2">
    <source>
        <dbReference type="Proteomes" id="UP000007800"/>
    </source>
</evidence>
<proteinExistence type="predicted"/>
<evidence type="ECO:0000313" key="1">
    <source>
        <dbReference type="EMBL" id="EER16425.1"/>
    </source>
</evidence>
<dbReference type="InParanoid" id="C5KG69"/>
<sequence length="372" mass="42598">MALRPPAAGTLLPSQAFSVEIAGHSVLHWARLLSAKLSDKPLEVGHARSFPRLLMMMRAPEATGDLSHLPRVAMVDDLAYCLHSMVWGKSPRQANGYLQGFTGWSKHPVHLNLIRECALATGDLDSVIKVDATVKTVRVDHSKIRRQTVVCEMKCWEKIQNLRNQLTRGVFDHLVEWEIDKYLSRLLRSGQVRTSREVLRLWLLLEAAAATRMATRVLSKRREFFLENEEGRQRWPARQLIVYDLETVHDSDTVFGDREDLKWLDRTRVVQFAARNYTTGEEVFVECRSPYEWSTLSSSAQKFCRASGTGKRPFNASLPLFPKAWRDTVIPFLQRQRCRGPLVMAAFNGKQFDNRRRPKEEKVSTTPAVAEK</sequence>
<name>C5KG69_PERM5</name>
<gene>
    <name evidence="1" type="ORF">Pmar_PMAR021021</name>
</gene>
<reference evidence="1 2" key="1">
    <citation type="submission" date="2008-07" db="EMBL/GenBank/DDBJ databases">
        <authorList>
            <person name="El-Sayed N."/>
            <person name="Caler E."/>
            <person name="Inman J."/>
            <person name="Amedeo P."/>
            <person name="Hass B."/>
            <person name="Wortman J."/>
        </authorList>
    </citation>
    <scope>NUCLEOTIDE SEQUENCE [LARGE SCALE GENOMIC DNA]</scope>
    <source>
        <strain evidence="2">ATCC 50983 / TXsc</strain>
    </source>
</reference>
<keyword evidence="2" id="KW-1185">Reference proteome</keyword>
<dbReference type="EMBL" id="GG672918">
    <property type="protein sequence ID" value="EER16425.1"/>
    <property type="molecule type" value="Genomic_DNA"/>
</dbReference>
<dbReference type="AlphaFoldDB" id="C5KG69"/>
<organism evidence="2">
    <name type="scientific">Perkinsus marinus (strain ATCC 50983 / TXsc)</name>
    <dbReference type="NCBI Taxonomy" id="423536"/>
    <lineage>
        <taxon>Eukaryota</taxon>
        <taxon>Sar</taxon>
        <taxon>Alveolata</taxon>
        <taxon>Perkinsozoa</taxon>
        <taxon>Perkinsea</taxon>
        <taxon>Perkinsida</taxon>
        <taxon>Perkinsidae</taxon>
        <taxon>Perkinsus</taxon>
    </lineage>
</organism>
<accession>C5KG69</accession>
<protein>
    <submittedName>
        <fullName evidence="1">Uncharacterized protein</fullName>
    </submittedName>
</protein>
<dbReference type="GeneID" id="9063500"/>